<gene>
    <name evidence="4" type="ORF">PHSY_001118</name>
</gene>
<dbReference type="CDD" id="cd17039">
    <property type="entry name" value="Ubl_ubiquitin_like"/>
    <property type="match status" value="1"/>
</dbReference>
<dbReference type="RefSeq" id="XP_012187140.1">
    <property type="nucleotide sequence ID" value="XM_012331750.1"/>
</dbReference>
<feature type="transmembrane region" description="Helical" evidence="2">
    <location>
        <begin position="478"/>
        <end position="496"/>
    </location>
</feature>
<feature type="compositionally biased region" description="Acidic residues" evidence="1">
    <location>
        <begin position="198"/>
        <end position="211"/>
    </location>
</feature>
<dbReference type="InterPro" id="IPR045226">
    <property type="entry name" value="Dsc3"/>
</dbReference>
<dbReference type="Gene3D" id="3.10.20.90">
    <property type="entry name" value="Phosphatidylinositol 3-kinase Catalytic Subunit, Chain A, domain 1"/>
    <property type="match status" value="1"/>
</dbReference>
<dbReference type="EMBL" id="DF238776">
    <property type="protein sequence ID" value="GAC93553.1"/>
    <property type="molecule type" value="Genomic_DNA"/>
</dbReference>
<dbReference type="GO" id="GO:0005783">
    <property type="term" value="C:endoplasmic reticulum"/>
    <property type="evidence" value="ECO:0007669"/>
    <property type="project" value="TreeGrafter"/>
</dbReference>
<dbReference type="PROSITE" id="PS50053">
    <property type="entry name" value="UBIQUITIN_2"/>
    <property type="match status" value="1"/>
</dbReference>
<feature type="compositionally biased region" description="Basic and acidic residues" evidence="1">
    <location>
        <begin position="176"/>
        <end position="197"/>
    </location>
</feature>
<organism evidence="4 5">
    <name type="scientific">Pseudozyma hubeiensis (strain SY62)</name>
    <name type="common">Yeast</name>
    <dbReference type="NCBI Taxonomy" id="1305764"/>
    <lineage>
        <taxon>Eukaryota</taxon>
        <taxon>Fungi</taxon>
        <taxon>Dikarya</taxon>
        <taxon>Basidiomycota</taxon>
        <taxon>Ustilaginomycotina</taxon>
        <taxon>Ustilaginomycetes</taxon>
        <taxon>Ustilaginales</taxon>
        <taxon>Ustilaginaceae</taxon>
        <taxon>Pseudozyma</taxon>
    </lineage>
</organism>
<keyword evidence="2" id="KW-0812">Transmembrane</keyword>
<feature type="transmembrane region" description="Helical" evidence="2">
    <location>
        <begin position="413"/>
        <end position="432"/>
    </location>
</feature>
<dbReference type="OrthoDB" id="2556122at2759"/>
<evidence type="ECO:0000313" key="5">
    <source>
        <dbReference type="Proteomes" id="UP000014071"/>
    </source>
</evidence>
<sequence length="497" mass="55399">MDYIPRDPGPGSSSSSLQASVRVRPVTIRFTEPGVSDLHLNLHSIESLRPIAPRSLVDTSQPQDRDQQQLIFDFDVEDQPTNTNAPAAISSDDEDQLVHQVVESLRRDGLMGDETVQMLKAKMEKSREGVRGRRLRLIHAGRILRDRVRLVEYLEEMDLRTRVQGRQSLRHLALPDGRRGEKEGVGDASEEEGRVSEMETDDGSAGDEEGERDTVQKKEMSVRDMVEWLVVQNSEVIKGDTGAGSSTAQNADFSMTKGKGKNREPSFYSDSIRLTIRTAPTVYIQCSVGELDTHTSLASPTDTRSDPLIDLDPASTDAPLDVDTDPASRNRGFNRLLDAGLTAAEISTIRDQFRTSHPLSTTYDLIQAREHAQHLLEMEESWMDTFSATTTTNNPTLGDFGDPAPTSGAYTTVMQGLMVGFFLPPLIPLFWFRDKPHPSSLPNQVAAEEEDEEDDEQQWEMERLTETSQSVFGSTMQVSILFGLVANLTIGLFRFIW</sequence>
<evidence type="ECO:0000256" key="2">
    <source>
        <dbReference type="SAM" id="Phobius"/>
    </source>
</evidence>
<reference evidence="5" key="1">
    <citation type="journal article" date="2013" name="Genome Announc.">
        <title>Draft genome sequence of the basidiomycetous yeast-like fungus Pseudozyma hubeiensis SY62, which produces an abundant amount of the biosurfactant mannosylerythritol lipids.</title>
        <authorList>
            <person name="Konishi M."/>
            <person name="Hatada Y."/>
            <person name="Horiuchi J."/>
        </authorList>
    </citation>
    <scope>NUCLEOTIDE SEQUENCE [LARGE SCALE GENOMIC DNA]</scope>
    <source>
        <strain evidence="5">SY62</strain>
    </source>
</reference>
<dbReference type="Pfam" id="PF00240">
    <property type="entry name" value="ubiquitin"/>
    <property type="match status" value="1"/>
</dbReference>
<dbReference type="SUPFAM" id="SSF54236">
    <property type="entry name" value="Ubiquitin-like"/>
    <property type="match status" value="1"/>
</dbReference>
<dbReference type="InterPro" id="IPR029071">
    <property type="entry name" value="Ubiquitin-like_domsf"/>
</dbReference>
<evidence type="ECO:0000256" key="1">
    <source>
        <dbReference type="SAM" id="MobiDB-lite"/>
    </source>
</evidence>
<dbReference type="InterPro" id="IPR025390">
    <property type="entry name" value="Dsc3_C"/>
</dbReference>
<dbReference type="Proteomes" id="UP000014071">
    <property type="component" value="Unassembled WGS sequence"/>
</dbReference>
<dbReference type="InterPro" id="IPR000626">
    <property type="entry name" value="Ubiquitin-like_dom"/>
</dbReference>
<feature type="region of interest" description="Disordered" evidence="1">
    <location>
        <begin position="297"/>
        <end position="329"/>
    </location>
</feature>
<name>R9NXT7_PSEHS</name>
<dbReference type="AlphaFoldDB" id="R9NXT7"/>
<feature type="compositionally biased region" description="Polar residues" evidence="1">
    <location>
        <begin position="243"/>
        <end position="253"/>
    </location>
</feature>
<evidence type="ECO:0000259" key="3">
    <source>
        <dbReference type="PROSITE" id="PS50053"/>
    </source>
</evidence>
<keyword evidence="5" id="KW-1185">Reference proteome</keyword>
<feature type="region of interest" description="Disordered" evidence="1">
    <location>
        <begin position="441"/>
        <end position="460"/>
    </location>
</feature>
<dbReference type="PANTHER" id="PTHR28049:SF1">
    <property type="entry name" value="DSC E3 UBIQUITIN LIGASE COMPLEX SUBUNIT 3"/>
    <property type="match status" value="1"/>
</dbReference>
<dbReference type="GO" id="GO:0044695">
    <property type="term" value="C:Dsc E3 ubiquitin ligase complex"/>
    <property type="evidence" value="ECO:0007669"/>
    <property type="project" value="InterPro"/>
</dbReference>
<dbReference type="Pfam" id="PF13373">
    <property type="entry name" value="Dsc3_C"/>
    <property type="match status" value="1"/>
</dbReference>
<accession>R9NXT7</accession>
<evidence type="ECO:0000313" key="4">
    <source>
        <dbReference type="EMBL" id="GAC93553.1"/>
    </source>
</evidence>
<dbReference type="HOGENOM" id="CLU_562832_0_0_1"/>
<proteinExistence type="predicted"/>
<dbReference type="eggNOG" id="ENOG502RXWC">
    <property type="taxonomic scope" value="Eukaryota"/>
</dbReference>
<feature type="domain" description="Ubiquitin-like" evidence="3">
    <location>
        <begin position="113"/>
        <end position="153"/>
    </location>
</feature>
<keyword evidence="2" id="KW-0472">Membrane</keyword>
<dbReference type="GeneID" id="24106419"/>
<feature type="region of interest" description="Disordered" evidence="1">
    <location>
        <begin position="171"/>
        <end position="216"/>
    </location>
</feature>
<protein>
    <recommendedName>
        <fullName evidence="3">Ubiquitin-like domain-containing protein</fullName>
    </recommendedName>
</protein>
<keyword evidence="2" id="KW-1133">Transmembrane helix</keyword>
<dbReference type="PANTHER" id="PTHR28049">
    <property type="entry name" value="TRANSMEMBRANE PROTEIN YOR223W"/>
    <property type="match status" value="1"/>
</dbReference>
<feature type="region of interest" description="Disordered" evidence="1">
    <location>
        <begin position="240"/>
        <end position="264"/>
    </location>
</feature>
<feature type="compositionally biased region" description="Acidic residues" evidence="1">
    <location>
        <begin position="447"/>
        <end position="459"/>
    </location>
</feature>